<evidence type="ECO:0000313" key="6">
    <source>
        <dbReference type="Proteomes" id="UP000185288"/>
    </source>
</evidence>
<organism evidence="5 6">
    <name type="scientific">Synechococcus phage ACG-2014f</name>
    <dbReference type="NCBI Taxonomy" id="1493511"/>
    <lineage>
        <taxon>Viruses</taxon>
        <taxon>Duplodnaviria</taxon>
        <taxon>Heunggongvirae</taxon>
        <taxon>Uroviricota</taxon>
        <taxon>Caudoviricetes</taxon>
        <taxon>Pantevenvirales</taxon>
        <taxon>Kyanoviridae</taxon>
        <taxon>Atlauavirus</taxon>
        <taxon>Atlauavirus tusconc8</taxon>
    </lineage>
</organism>
<dbReference type="PROSITE" id="PS50164">
    <property type="entry name" value="GIY_YIG"/>
    <property type="match status" value="1"/>
</dbReference>
<dbReference type="Gene3D" id="3.40.1440.10">
    <property type="entry name" value="GIY-YIG endonuclease"/>
    <property type="match status" value="1"/>
</dbReference>
<protein>
    <submittedName>
        <fullName evidence="5">GIY-YIG catalytic domain-containing protein</fullName>
    </submittedName>
</protein>
<proteinExistence type="predicted"/>
<feature type="compositionally biased region" description="Basic residues" evidence="3">
    <location>
        <begin position="123"/>
        <end position="139"/>
    </location>
</feature>
<dbReference type="InterPro" id="IPR035901">
    <property type="entry name" value="GIY-YIG_endonuc_sf"/>
</dbReference>
<dbReference type="SUPFAM" id="SSF82771">
    <property type="entry name" value="GIY-YIG endonuclease"/>
    <property type="match status" value="1"/>
</dbReference>
<dbReference type="InterPro" id="IPR000305">
    <property type="entry name" value="GIY-YIG_endonuc"/>
</dbReference>
<feature type="region of interest" description="Disordered" evidence="3">
    <location>
        <begin position="118"/>
        <end position="139"/>
    </location>
</feature>
<dbReference type="EMBL" id="KJ019100">
    <property type="protein sequence ID" value="AIX31452.1"/>
    <property type="molecule type" value="Genomic_DNA"/>
</dbReference>
<dbReference type="Pfam" id="PF01541">
    <property type="entry name" value="GIY-YIG"/>
    <property type="match status" value="1"/>
</dbReference>
<dbReference type="InterPro" id="IPR006350">
    <property type="entry name" value="Intron_endoG1"/>
</dbReference>
<keyword evidence="2" id="KW-0460">Magnesium</keyword>
<evidence type="ECO:0000256" key="2">
    <source>
        <dbReference type="ARBA" id="ARBA00022842"/>
    </source>
</evidence>
<feature type="domain" description="GIY-YIG" evidence="4">
    <location>
        <begin position="1"/>
        <end position="88"/>
    </location>
</feature>
<dbReference type="Proteomes" id="UP000185288">
    <property type="component" value="Segment"/>
</dbReference>
<dbReference type="SMART" id="SM00465">
    <property type="entry name" value="GIYc"/>
    <property type="match status" value="1"/>
</dbReference>
<comment type="cofactor">
    <cofactor evidence="1">
        <name>Mg(2+)</name>
        <dbReference type="ChEBI" id="CHEBI:18420"/>
    </cofactor>
</comment>
<evidence type="ECO:0000313" key="5">
    <source>
        <dbReference type="EMBL" id="AIX31452.1"/>
    </source>
</evidence>
<dbReference type="GO" id="GO:0004519">
    <property type="term" value="F:endonuclease activity"/>
    <property type="evidence" value="ECO:0007669"/>
    <property type="project" value="InterPro"/>
</dbReference>
<name>A0A0E3HM69_9CAUD</name>
<gene>
    <name evidence="5" type="ORF">Syn7803US40_108</name>
</gene>
<sequence>MVGVYCIHCSATNKKYIGSTTDIETRVRRHYWKSVWEVKTNPLYDDMNLYGVDHFVWGLIEEVEEPYLKERESYWMNHYNTISEGYNNNASFVEDKYSRKLDYQRNWIREKLSNETPEQRDKRLARRRELRRKPHGPLV</sequence>
<reference evidence="5 6" key="1">
    <citation type="submission" date="2013-12" db="EMBL/GenBank/DDBJ databases">
        <title>Ecological redundancy of diverse viral populations within a natural community.</title>
        <authorList>
            <person name="Gregory A.C."/>
            <person name="LaButti K."/>
            <person name="Copeland A."/>
            <person name="Woyke T."/>
            <person name="Sullivan M.B."/>
        </authorList>
    </citation>
    <scope>NUCLEOTIDE SEQUENCE [LARGE SCALE GENOMIC DNA]</scope>
    <source>
        <strain evidence="5">Syn7803US40</strain>
    </source>
</reference>
<evidence type="ECO:0000259" key="4">
    <source>
        <dbReference type="PROSITE" id="PS50164"/>
    </source>
</evidence>
<dbReference type="NCBIfam" id="TIGR01453">
    <property type="entry name" value="grpIintron_endo"/>
    <property type="match status" value="1"/>
</dbReference>
<accession>A0A0E3HM69</accession>
<evidence type="ECO:0000256" key="3">
    <source>
        <dbReference type="SAM" id="MobiDB-lite"/>
    </source>
</evidence>
<evidence type="ECO:0000256" key="1">
    <source>
        <dbReference type="ARBA" id="ARBA00001946"/>
    </source>
</evidence>